<feature type="transmembrane region" description="Helical" evidence="2">
    <location>
        <begin position="93"/>
        <end position="118"/>
    </location>
</feature>
<gene>
    <name evidence="3" type="ORF">ZHD862_LOCUS20573</name>
</gene>
<name>A0A814TC81_9BILA</name>
<dbReference type="PANTHER" id="PTHR42535:SF2">
    <property type="entry name" value="CHROMOSOME UNDETERMINED SCAFFOLD_146, WHOLE GENOME SHOTGUN SEQUENCE"/>
    <property type="match status" value="1"/>
</dbReference>
<feature type="compositionally biased region" description="Basic residues" evidence="1">
    <location>
        <begin position="18"/>
        <end position="27"/>
    </location>
</feature>
<feature type="region of interest" description="Disordered" evidence="1">
    <location>
        <begin position="1"/>
        <end position="55"/>
    </location>
</feature>
<sequence length="594" mass="64740">MSVEYGKKIRSNSTSGTHIKRLQKSVKKNTSNIKEISHQQSQQWKRSHSVKPSTIQPTIEASSINKIDSLNNNSNQTPSELSSDQYICCRCSLIRIAICVFTIFILLSGFAALIVALYNIKPNTTTTNESIISTTTSTTLTMSSSLTTTTSTNTTTTTIATICGSSCLNQSWIDSSGVIAFWKFENSFADSTNIYNGTPSSQAPTFVSGYVGQAASFNATAKQSIYTSFIPLSNVSFTLDAWIEQNGEPNPTDYSIVGLCLSTTTDNCLHISIRSKKYYFGFYGDDLQSSATMPLNYWVHVAFVFDVTTRKQMIYVNGFLDQQRTASGTLKLTSRNFTIGTNLLVRLPNNTFQGYIDQLSINARSKSSCEILEIATLAAHFKFDVTSPLSDSGPNSMISTASNYLIISGYKNQAISFSGASTSYYQVSSFTSFGITNQSFSITFWIQPQILSGTIVHLSTSSLGTGSQCFPLLGFTSNRTIIAQILTKNNTVVSITGPILSVSSSWIAVGLTWSQTNGLKLYINKTLVNSMIASTFLASKTTSNYLTLGNCLNGCSGCFNGSIDAVGPFTGAIDDWRIYSRELSSNDICTLYSY</sequence>
<protein>
    <recommendedName>
        <fullName evidence="5">LamG-like jellyroll fold domain-containing protein</fullName>
    </recommendedName>
</protein>
<dbReference type="AlphaFoldDB" id="A0A814TC81"/>
<proteinExistence type="predicted"/>
<dbReference type="Proteomes" id="UP000663864">
    <property type="component" value="Unassembled WGS sequence"/>
</dbReference>
<feature type="compositionally biased region" description="Polar residues" evidence="1">
    <location>
        <begin position="28"/>
        <end position="55"/>
    </location>
</feature>
<dbReference type="PANTHER" id="PTHR42535">
    <property type="entry name" value="OOKINETE PROTEIN, PUTATIVE-RELATED"/>
    <property type="match status" value="1"/>
</dbReference>
<evidence type="ECO:0000256" key="2">
    <source>
        <dbReference type="SAM" id="Phobius"/>
    </source>
</evidence>
<evidence type="ECO:0000313" key="4">
    <source>
        <dbReference type="Proteomes" id="UP000663864"/>
    </source>
</evidence>
<dbReference type="SUPFAM" id="SSF49899">
    <property type="entry name" value="Concanavalin A-like lectins/glucanases"/>
    <property type="match status" value="2"/>
</dbReference>
<evidence type="ECO:0008006" key="5">
    <source>
        <dbReference type="Google" id="ProtNLM"/>
    </source>
</evidence>
<evidence type="ECO:0000256" key="1">
    <source>
        <dbReference type="SAM" id="MobiDB-lite"/>
    </source>
</evidence>
<dbReference type="EMBL" id="CAJNOT010001177">
    <property type="protein sequence ID" value="CAF1158853.1"/>
    <property type="molecule type" value="Genomic_DNA"/>
</dbReference>
<keyword evidence="2" id="KW-0472">Membrane</keyword>
<organism evidence="3 4">
    <name type="scientific">Rotaria sordida</name>
    <dbReference type="NCBI Taxonomy" id="392033"/>
    <lineage>
        <taxon>Eukaryota</taxon>
        <taxon>Metazoa</taxon>
        <taxon>Spiralia</taxon>
        <taxon>Gnathifera</taxon>
        <taxon>Rotifera</taxon>
        <taxon>Eurotatoria</taxon>
        <taxon>Bdelloidea</taxon>
        <taxon>Philodinida</taxon>
        <taxon>Philodinidae</taxon>
        <taxon>Rotaria</taxon>
    </lineage>
</organism>
<dbReference type="Gene3D" id="2.60.120.200">
    <property type="match status" value="2"/>
</dbReference>
<dbReference type="InterPro" id="IPR013320">
    <property type="entry name" value="ConA-like_dom_sf"/>
</dbReference>
<keyword evidence="2" id="KW-1133">Transmembrane helix</keyword>
<dbReference type="Pfam" id="PF13385">
    <property type="entry name" value="Laminin_G_3"/>
    <property type="match status" value="2"/>
</dbReference>
<evidence type="ECO:0000313" key="3">
    <source>
        <dbReference type="EMBL" id="CAF1158853.1"/>
    </source>
</evidence>
<comment type="caution">
    <text evidence="3">The sequence shown here is derived from an EMBL/GenBank/DDBJ whole genome shotgun (WGS) entry which is preliminary data.</text>
</comment>
<reference evidence="3" key="1">
    <citation type="submission" date="2021-02" db="EMBL/GenBank/DDBJ databases">
        <authorList>
            <person name="Nowell W R."/>
        </authorList>
    </citation>
    <scope>NUCLEOTIDE SEQUENCE</scope>
</reference>
<accession>A0A814TC81</accession>
<keyword evidence="2" id="KW-0812">Transmembrane</keyword>